<feature type="signal peptide" evidence="1">
    <location>
        <begin position="1"/>
        <end position="22"/>
    </location>
</feature>
<dbReference type="Proteomes" id="UP000239494">
    <property type="component" value="Unassembled WGS sequence"/>
</dbReference>
<comment type="caution">
    <text evidence="2">The sequence shown here is derived from an EMBL/GenBank/DDBJ whole genome shotgun (WGS) entry which is preliminary data.</text>
</comment>
<protein>
    <submittedName>
        <fullName evidence="2">Uncharacterized protein</fullName>
    </submittedName>
</protein>
<keyword evidence="1" id="KW-0732">Signal</keyword>
<keyword evidence="3" id="KW-1185">Reference proteome</keyword>
<accession>A0A2T0TJP0</accession>
<dbReference type="AlphaFoldDB" id="A0A2T0TJP0"/>
<dbReference type="RefSeq" id="WP_146174595.1">
    <property type="nucleotide sequence ID" value="NZ_PVTF01000001.1"/>
</dbReference>
<evidence type="ECO:0000313" key="2">
    <source>
        <dbReference type="EMBL" id="PRY45821.1"/>
    </source>
</evidence>
<dbReference type="EMBL" id="PVTF01000001">
    <property type="protein sequence ID" value="PRY45821.1"/>
    <property type="molecule type" value="Genomic_DNA"/>
</dbReference>
<gene>
    <name evidence="2" type="ORF">CLV43_10181</name>
</gene>
<sequence>MMKPLLVAVLLTGLCTPVAAAAAPPSTCLEPPVSDKTELCVDLLPYSGKEFAGYGRFVPAAKDAPDQLEVVVQQRREMWPEPLTIARKAVTGNGELSAVTDAGVISADATAVRACATGFVLTGSHAYETCTRWQTV</sequence>
<proteinExistence type="predicted"/>
<evidence type="ECO:0000256" key="1">
    <source>
        <dbReference type="SAM" id="SignalP"/>
    </source>
</evidence>
<reference evidence="2 3" key="1">
    <citation type="submission" date="2018-03" db="EMBL/GenBank/DDBJ databases">
        <title>Genomic Encyclopedia of Archaeal and Bacterial Type Strains, Phase II (KMG-II): from individual species to whole genera.</title>
        <authorList>
            <person name="Goeker M."/>
        </authorList>
    </citation>
    <scope>NUCLEOTIDE SEQUENCE [LARGE SCALE GENOMIC DNA]</scope>
    <source>
        <strain evidence="2 3">DSM 44720</strain>
    </source>
</reference>
<name>A0A2T0TJP0_9PSEU</name>
<organism evidence="2 3">
    <name type="scientific">Umezawaea tangerina</name>
    <dbReference type="NCBI Taxonomy" id="84725"/>
    <lineage>
        <taxon>Bacteria</taxon>
        <taxon>Bacillati</taxon>
        <taxon>Actinomycetota</taxon>
        <taxon>Actinomycetes</taxon>
        <taxon>Pseudonocardiales</taxon>
        <taxon>Pseudonocardiaceae</taxon>
        <taxon>Umezawaea</taxon>
    </lineage>
</organism>
<evidence type="ECO:0000313" key="3">
    <source>
        <dbReference type="Proteomes" id="UP000239494"/>
    </source>
</evidence>
<feature type="chain" id="PRO_5015481869" evidence="1">
    <location>
        <begin position="23"/>
        <end position="136"/>
    </location>
</feature>